<evidence type="ECO:0000313" key="3">
    <source>
        <dbReference type="Proteomes" id="UP001154282"/>
    </source>
</evidence>
<accession>A0AAV0QLG0</accession>
<dbReference type="PANTHER" id="PTHR21556:SF2">
    <property type="entry name" value="TRESLIN"/>
    <property type="match status" value="1"/>
</dbReference>
<dbReference type="GO" id="GO:0030174">
    <property type="term" value="P:regulation of DNA-templated DNA replication initiation"/>
    <property type="evidence" value="ECO:0007669"/>
    <property type="project" value="TreeGrafter"/>
</dbReference>
<proteinExistence type="predicted"/>
<name>A0AAV0QLG0_9ROSI</name>
<dbReference type="PANTHER" id="PTHR21556">
    <property type="entry name" value="TRESLIN"/>
    <property type="match status" value="1"/>
</dbReference>
<protein>
    <recommendedName>
        <fullName evidence="4">Treslin</fullName>
    </recommendedName>
</protein>
<gene>
    <name evidence="2" type="ORF">LITE_LOCUS43944</name>
</gene>
<evidence type="ECO:0000313" key="2">
    <source>
        <dbReference type="EMBL" id="CAI0546377.1"/>
    </source>
</evidence>
<feature type="region of interest" description="Disordered" evidence="1">
    <location>
        <begin position="906"/>
        <end position="980"/>
    </location>
</feature>
<sequence length="980" mass="108821">MAETIDSVTDYSKTQRVVLLVDLNPLLHFPDPSPYLDSLLSAIRILVTFPPLASSLFSFKLFFSSLSPLLSSSKLPIPSPSSLKFDRPASTYDSLSQTLTSSVVSKIDWSGCNSPRASSLAASMRQLIHDYAWDSVVSSSIDGTPLDCGFSPVRSNLVVLFSPIVKSLNGLSEFLGVDAGDECLRNVEEFACRYRGLFGGVNDAFVSRDIHFSWVDVNCPLGSWEVSGGCDESLVRSGVFESGIRDLGWGFCSSDNVVLGSAVVPFGLIYPRIGISPKALDFCCSKMILAGLSLEILDVNGKPLECKCCDLELAGSSSFPKLASCGQEKSIWEVFSGGNSKLHVRAIKMDDKDVTFAGYLPAPIVVREVSGDLDKEQYGSQSELFEDKVLQMLEPEMVESLPKKSGPIWQILLSFLCRESYWGSVSLSNGNGCSLTGILKPFTVSSALLWIKSDKFKGHGLNCGPSVQVVTNMNKGTTNSMVDSGRSHIGSSSGPIPCGKPLEIGGCDDRKRKKSKRSLTKLQELTWSDFCKAALEHLQIDLEDVYFVKASNKSKKLKFLKCWMKEVKKSTSVTLNDNDKLHSDDAPKLEDRLSELPQDGAQRPIASSASVGEDSLTGASRVQDEVGNDFHSLTSESFLDDIPHKIQQGLESDDVDLWSLAMRLVNSSVFWLYKKSENGTNEEVQTKEPRSSEDASSSAVARQLVTLLLKEPKDLVAKASNPSSTEVDSEKLVREYELQILFRMEILQSDIGASIKESMKQKFVKQICSCLEGIQCRLEGGFFGDWSLDKYIGKILKSRYCDSLGDVVHRIYEKLDLLLFEDEEEPSNPLLNSEDSNHSVKESLETEDERNNRMRRMDDPIPAERHEMKQDDDHARKLMEAQERRQRAKRFSSFTSWVPDLHKVWAPKQQPKSMKPKYDRRHSKRDARRRRSFDVVMETPMTGKDRSFKGGDSSSSNEKTKKQGGGNVCGSVSKALFRDY</sequence>
<dbReference type="GO" id="GO:0006260">
    <property type="term" value="P:DNA replication"/>
    <property type="evidence" value="ECO:0007669"/>
    <property type="project" value="InterPro"/>
</dbReference>
<evidence type="ECO:0008006" key="4">
    <source>
        <dbReference type="Google" id="ProtNLM"/>
    </source>
</evidence>
<feature type="compositionally biased region" description="Basic and acidic residues" evidence="1">
    <location>
        <begin position="835"/>
        <end position="873"/>
    </location>
</feature>
<feature type="compositionally biased region" description="Basic residues" evidence="1">
    <location>
        <begin position="914"/>
        <end position="931"/>
    </location>
</feature>
<dbReference type="Proteomes" id="UP001154282">
    <property type="component" value="Unassembled WGS sequence"/>
</dbReference>
<dbReference type="EMBL" id="CAMGYJ010000010">
    <property type="protein sequence ID" value="CAI0546377.1"/>
    <property type="molecule type" value="Genomic_DNA"/>
</dbReference>
<dbReference type="InterPro" id="IPR026153">
    <property type="entry name" value="Treslin"/>
</dbReference>
<organism evidence="2 3">
    <name type="scientific">Linum tenue</name>
    <dbReference type="NCBI Taxonomy" id="586396"/>
    <lineage>
        <taxon>Eukaryota</taxon>
        <taxon>Viridiplantae</taxon>
        <taxon>Streptophyta</taxon>
        <taxon>Embryophyta</taxon>
        <taxon>Tracheophyta</taxon>
        <taxon>Spermatophyta</taxon>
        <taxon>Magnoliopsida</taxon>
        <taxon>eudicotyledons</taxon>
        <taxon>Gunneridae</taxon>
        <taxon>Pentapetalae</taxon>
        <taxon>rosids</taxon>
        <taxon>fabids</taxon>
        <taxon>Malpighiales</taxon>
        <taxon>Linaceae</taxon>
        <taxon>Linum</taxon>
    </lineage>
</organism>
<keyword evidence="3" id="KW-1185">Reference proteome</keyword>
<dbReference type="GO" id="GO:0003682">
    <property type="term" value="F:chromatin binding"/>
    <property type="evidence" value="ECO:0007669"/>
    <property type="project" value="TreeGrafter"/>
</dbReference>
<evidence type="ECO:0000256" key="1">
    <source>
        <dbReference type="SAM" id="MobiDB-lite"/>
    </source>
</evidence>
<feature type="region of interest" description="Disordered" evidence="1">
    <location>
        <begin position="597"/>
        <end position="617"/>
    </location>
</feature>
<comment type="caution">
    <text evidence="2">The sequence shown here is derived from an EMBL/GenBank/DDBJ whole genome shotgun (WGS) entry which is preliminary data.</text>
</comment>
<reference evidence="2" key="1">
    <citation type="submission" date="2022-08" db="EMBL/GenBank/DDBJ databases">
        <authorList>
            <person name="Gutierrez-Valencia J."/>
        </authorList>
    </citation>
    <scope>NUCLEOTIDE SEQUENCE</scope>
</reference>
<dbReference type="GO" id="GO:0005634">
    <property type="term" value="C:nucleus"/>
    <property type="evidence" value="ECO:0007669"/>
    <property type="project" value="InterPro"/>
</dbReference>
<dbReference type="GO" id="GO:0010212">
    <property type="term" value="P:response to ionizing radiation"/>
    <property type="evidence" value="ECO:0007669"/>
    <property type="project" value="InterPro"/>
</dbReference>
<feature type="region of interest" description="Disordered" evidence="1">
    <location>
        <begin position="826"/>
        <end position="873"/>
    </location>
</feature>
<dbReference type="AlphaFoldDB" id="A0AAV0QLG0"/>
<dbReference type="GO" id="GO:0007095">
    <property type="term" value="P:mitotic G2 DNA damage checkpoint signaling"/>
    <property type="evidence" value="ECO:0007669"/>
    <property type="project" value="TreeGrafter"/>
</dbReference>
<dbReference type="GO" id="GO:0033314">
    <property type="term" value="P:mitotic DNA replication checkpoint signaling"/>
    <property type="evidence" value="ECO:0007669"/>
    <property type="project" value="InterPro"/>
</dbReference>